<dbReference type="PANTHER" id="PTHR35563">
    <property type="entry name" value="BARREL METAL-DEPENDENT HYDROLASE, PUTATIVE (AFU_ORTHOLOGUE AFUA_1G16240)-RELATED"/>
    <property type="match status" value="1"/>
</dbReference>
<dbReference type="InterPro" id="IPR006680">
    <property type="entry name" value="Amidohydro-rel"/>
</dbReference>
<dbReference type="Gene3D" id="3.20.20.140">
    <property type="entry name" value="Metal-dependent hydrolases"/>
    <property type="match status" value="1"/>
</dbReference>
<dbReference type="InterPro" id="IPR032466">
    <property type="entry name" value="Metal_Hydrolase"/>
</dbReference>
<protein>
    <submittedName>
        <fullName evidence="2">Dicarboxylic acid hydrolase</fullName>
    </submittedName>
</protein>
<dbReference type="PANTHER" id="PTHR35563:SF2">
    <property type="entry name" value="BARREL METAL-DEPENDENT HYDROLASE, PUTATIVE (AFU_ORTHOLOGUE AFUA_1G16240)-RELATED"/>
    <property type="match status" value="1"/>
</dbReference>
<dbReference type="NCBIfam" id="NF042924">
    <property type="entry name" value="SlmHylase"/>
    <property type="match status" value="1"/>
</dbReference>
<dbReference type="Pfam" id="PF04909">
    <property type="entry name" value="Amidohydro_2"/>
    <property type="match status" value="1"/>
</dbReference>
<organism evidence="2">
    <name type="scientific">Novosphingobium resinovorum</name>
    <dbReference type="NCBI Taxonomy" id="158500"/>
    <lineage>
        <taxon>Bacteria</taxon>
        <taxon>Pseudomonadati</taxon>
        <taxon>Pseudomonadota</taxon>
        <taxon>Alphaproteobacteria</taxon>
        <taxon>Sphingomonadales</taxon>
        <taxon>Sphingomonadaceae</taxon>
        <taxon>Novosphingobium</taxon>
    </lineage>
</organism>
<name>Q2TPV9_9SPHN</name>
<evidence type="ECO:0000259" key="1">
    <source>
        <dbReference type="Pfam" id="PF04909"/>
    </source>
</evidence>
<feature type="domain" description="Amidohydrolase-related" evidence="1">
    <location>
        <begin position="51"/>
        <end position="317"/>
    </location>
</feature>
<dbReference type="AlphaFoldDB" id="Q2TPV9"/>
<dbReference type="InterPro" id="IPR052358">
    <property type="entry name" value="Aro_Compnd_Degr_Hydrolases"/>
</dbReference>
<gene>
    <name evidence="2" type="primary">scaB</name>
</gene>
<proteinExistence type="predicted"/>
<keyword evidence="2" id="KW-0378">Hydrolase</keyword>
<dbReference type="InterPro" id="IPR053519">
    <property type="entry name" value="SML-Hydrolase"/>
</dbReference>
<sequence length="319" mass="35617">MWLVFLDPPLPSDFKEANDVTTLFEATTIPICEGPRDQTAEILFEMPPGAWDTHFHVFGPVSSFPYAEHRLYSPPESPLEDYLVLMEALGIERGVCVHPNVHGADNSVTLDAVARSDGRLLAVIKPHHEMTFVQLRDMKAQGVCGVRFAFNPQHGSGELDTRLFERMLDWCRDLGWCVKLHFAPAALDGLAERLARVDIPIIIDHFGRVDTAQGVDQPHFLRLLDLAKLDHVWIKLTGADRISGSGAPYDDVVPFAHALADVAPDRLLWGSDWPHSGYFDPKHIPNDGDLLNLLARFAPDAELRRKILVDNPQRLFGAA</sequence>
<reference evidence="2" key="1">
    <citation type="submission" date="2004-07" db="EMBL/GenBank/DDBJ databases">
        <title>Biodegradation pathway of 4-sulfocatechol/sulfanilic acid in Sphingomonas subarctica SA1 strain.</title>
        <authorList>
            <person name="Magony M."/>
            <person name="Perei K."/>
            <person name="Medzihradszky K.F."/>
            <person name="Kovacs K.L."/>
            <person name="Rakhely G."/>
        </authorList>
    </citation>
    <scope>NUCLEOTIDE SEQUENCE</scope>
    <source>
        <strain evidence="2">SA1</strain>
    </source>
</reference>
<dbReference type="OrthoDB" id="9787654at2"/>
<evidence type="ECO:0000313" key="2">
    <source>
        <dbReference type="EMBL" id="AAW29742.1"/>
    </source>
</evidence>
<accession>Q2TPV9</accession>
<dbReference type="GO" id="GO:0016787">
    <property type="term" value="F:hydrolase activity"/>
    <property type="evidence" value="ECO:0007669"/>
    <property type="project" value="UniProtKB-KW"/>
</dbReference>
<dbReference type="SUPFAM" id="SSF51556">
    <property type="entry name" value="Metallo-dependent hydrolases"/>
    <property type="match status" value="1"/>
</dbReference>
<dbReference type="EMBL" id="AY700015">
    <property type="protein sequence ID" value="AAW29742.1"/>
    <property type="molecule type" value="Genomic_DNA"/>
</dbReference>